<dbReference type="Proteomes" id="UP001165064">
    <property type="component" value="Unassembled WGS sequence"/>
</dbReference>
<accession>A0ACB5TNF2</accession>
<keyword evidence="2" id="KW-1185">Reference proteome</keyword>
<proteinExistence type="predicted"/>
<protein>
    <submittedName>
        <fullName evidence="1">Unnamed protein product</fullName>
    </submittedName>
</protein>
<sequence>MVNFLNSRCSEEGLLSSRRETHHDILAQFVSMLGYSTSFDTVLSMAIPELNLDNSIFSSPHFEQFAKFVITRSLQIKSLQIDPALHDDVHRYNSPDILRLLEFHCRTVVSNYRVIMDPISSVELLRHSYYVKFINHLEWSRGLFSPLYHSGLLSQLHRLRKLLIPLKDQGDIAMLNDIIKASWFKASTKLILRVESEETSDAVYCLSKLHDIIQRNEKLDITLDIDLTLSSPLVINALSQLILQPTPISNVELYAESNGYIRPKAALLNKATTIKRICLTPDDIMDITDITFSNESVTSLKLIDLSSPSEIVFHGLHSLNCAN</sequence>
<organism evidence="1 2">
    <name type="scientific">Ambrosiozyma monospora</name>
    <name type="common">Yeast</name>
    <name type="synonym">Endomycopsis monosporus</name>
    <dbReference type="NCBI Taxonomy" id="43982"/>
    <lineage>
        <taxon>Eukaryota</taxon>
        <taxon>Fungi</taxon>
        <taxon>Dikarya</taxon>
        <taxon>Ascomycota</taxon>
        <taxon>Saccharomycotina</taxon>
        <taxon>Pichiomycetes</taxon>
        <taxon>Pichiales</taxon>
        <taxon>Pichiaceae</taxon>
        <taxon>Ambrosiozyma</taxon>
    </lineage>
</organism>
<evidence type="ECO:0000313" key="2">
    <source>
        <dbReference type="Proteomes" id="UP001165064"/>
    </source>
</evidence>
<reference evidence="1" key="1">
    <citation type="submission" date="2023-04" db="EMBL/GenBank/DDBJ databases">
        <title>Ambrosiozyma monospora NBRC 10751.</title>
        <authorList>
            <person name="Ichikawa N."/>
            <person name="Sato H."/>
            <person name="Tonouchi N."/>
        </authorList>
    </citation>
    <scope>NUCLEOTIDE SEQUENCE</scope>
    <source>
        <strain evidence="1">NBRC 10751</strain>
    </source>
</reference>
<comment type="caution">
    <text evidence="1">The sequence shown here is derived from an EMBL/GenBank/DDBJ whole genome shotgun (WGS) entry which is preliminary data.</text>
</comment>
<dbReference type="EMBL" id="BSXS01008119">
    <property type="protein sequence ID" value="GME91508.1"/>
    <property type="molecule type" value="Genomic_DNA"/>
</dbReference>
<name>A0ACB5TNF2_AMBMO</name>
<evidence type="ECO:0000313" key="1">
    <source>
        <dbReference type="EMBL" id="GME91508.1"/>
    </source>
</evidence>
<gene>
    <name evidence="1" type="ORF">Amon02_000892100</name>
</gene>